<organism evidence="1 2">
    <name type="scientific">Fodinibius roseus</name>
    <dbReference type="NCBI Taxonomy" id="1194090"/>
    <lineage>
        <taxon>Bacteria</taxon>
        <taxon>Pseudomonadati</taxon>
        <taxon>Balneolota</taxon>
        <taxon>Balneolia</taxon>
        <taxon>Balneolales</taxon>
        <taxon>Balneolaceae</taxon>
        <taxon>Fodinibius</taxon>
    </lineage>
</organism>
<reference evidence="1 2" key="1">
    <citation type="submission" date="2016-11" db="EMBL/GenBank/DDBJ databases">
        <authorList>
            <person name="Jaros S."/>
            <person name="Januszkiewicz K."/>
            <person name="Wedrychowicz H."/>
        </authorList>
    </citation>
    <scope>NUCLEOTIDE SEQUENCE [LARGE SCALE GENOMIC DNA]</scope>
    <source>
        <strain evidence="1 2">DSM 21986</strain>
    </source>
</reference>
<sequence>MHVNSNRFLNKYQYQYVLFLVQMRKKTRNDSELLQVLFGASFGPFTLRELSSYGFWPMAHEMRADLAMFLSSLFLLIRGGRWSFDRQFTIGEKGGHR</sequence>
<protein>
    <submittedName>
        <fullName evidence="1">Uncharacterized protein</fullName>
    </submittedName>
</protein>
<evidence type="ECO:0000313" key="2">
    <source>
        <dbReference type="Proteomes" id="UP000184041"/>
    </source>
</evidence>
<gene>
    <name evidence="1" type="ORF">SAMN05443144_113104</name>
</gene>
<name>A0A1M5EML9_9BACT</name>
<dbReference type="AlphaFoldDB" id="A0A1M5EML9"/>
<proteinExistence type="predicted"/>
<accession>A0A1M5EML9</accession>
<keyword evidence="2" id="KW-1185">Reference proteome</keyword>
<evidence type="ECO:0000313" key="1">
    <source>
        <dbReference type="EMBL" id="SHF80394.1"/>
    </source>
</evidence>
<dbReference type="EMBL" id="FQUS01000013">
    <property type="protein sequence ID" value="SHF80394.1"/>
    <property type="molecule type" value="Genomic_DNA"/>
</dbReference>
<dbReference type="Proteomes" id="UP000184041">
    <property type="component" value="Unassembled WGS sequence"/>
</dbReference>
<dbReference type="STRING" id="1194090.SAMN05443144_113104"/>